<dbReference type="GO" id="GO:0005886">
    <property type="term" value="C:plasma membrane"/>
    <property type="evidence" value="ECO:0007669"/>
    <property type="project" value="UniProtKB-SubCell"/>
</dbReference>
<sequence length="264" mass="28316">MWAESIIDPTRFAIIGLVIGVLIAAPVGPVNIVCIQRTLERGFWGGFAAGLGAVLADGLIASVAAYGATAISGFMRAHQLKIELVGGIILVAFGFSIYRSQPKIVATATTNIARLRRLSNTIPPFFRPALRFRIWRIVPHLNIVPQTFFLTITNPGAILGLFALFGGATSIMGGIDTWVQAVTAVTSIMTGSLLWWMGLSRLISRVRHKLTESRLKRINQASGVVLVVFGLALFAQFAYGLAGHRFGESEAGAAPPVTAFSILR</sequence>
<evidence type="ECO:0000313" key="8">
    <source>
        <dbReference type="Proteomes" id="UP000623250"/>
    </source>
</evidence>
<dbReference type="InterPro" id="IPR001123">
    <property type="entry name" value="LeuE-type"/>
</dbReference>
<protein>
    <submittedName>
        <fullName evidence="7">LysE family transporter</fullName>
    </submittedName>
</protein>
<dbReference type="RefSeq" id="WP_037239153.1">
    <property type="nucleotide sequence ID" value="NZ_JAEMUK010000008.1"/>
</dbReference>
<evidence type="ECO:0000256" key="3">
    <source>
        <dbReference type="ARBA" id="ARBA00022692"/>
    </source>
</evidence>
<dbReference type="Pfam" id="PF01810">
    <property type="entry name" value="LysE"/>
    <property type="match status" value="1"/>
</dbReference>
<evidence type="ECO:0000313" key="7">
    <source>
        <dbReference type="EMBL" id="MBJ7542633.1"/>
    </source>
</evidence>
<dbReference type="PANTHER" id="PTHR30086">
    <property type="entry name" value="ARGININE EXPORTER PROTEIN ARGO"/>
    <property type="match status" value="1"/>
</dbReference>
<comment type="subcellular location">
    <subcellularLocation>
        <location evidence="1">Cell membrane</location>
        <topology evidence="1">Multi-pass membrane protein</topology>
    </subcellularLocation>
</comment>
<feature type="transmembrane region" description="Helical" evidence="6">
    <location>
        <begin position="141"/>
        <end position="165"/>
    </location>
</feature>
<feature type="transmembrane region" description="Helical" evidence="6">
    <location>
        <begin position="80"/>
        <end position="98"/>
    </location>
</feature>
<evidence type="ECO:0000256" key="2">
    <source>
        <dbReference type="ARBA" id="ARBA00022475"/>
    </source>
</evidence>
<feature type="transmembrane region" description="Helical" evidence="6">
    <location>
        <begin position="177"/>
        <end position="197"/>
    </location>
</feature>
<feature type="transmembrane region" description="Helical" evidence="6">
    <location>
        <begin position="218"/>
        <end position="239"/>
    </location>
</feature>
<name>A0A8I1GDT8_9HYPH</name>
<keyword evidence="5 6" id="KW-0472">Membrane</keyword>
<feature type="transmembrane region" description="Helical" evidence="6">
    <location>
        <begin position="47"/>
        <end position="68"/>
    </location>
</feature>
<organism evidence="7 8">
    <name type="scientific">Rhodomicrobium udaipurense</name>
    <dbReference type="NCBI Taxonomy" id="1202716"/>
    <lineage>
        <taxon>Bacteria</taxon>
        <taxon>Pseudomonadati</taxon>
        <taxon>Pseudomonadota</taxon>
        <taxon>Alphaproteobacteria</taxon>
        <taxon>Hyphomicrobiales</taxon>
        <taxon>Hyphomicrobiaceae</taxon>
        <taxon>Rhodomicrobium</taxon>
    </lineage>
</organism>
<comment type="caution">
    <text evidence="7">The sequence shown here is derived from an EMBL/GenBank/DDBJ whole genome shotgun (WGS) entry which is preliminary data.</text>
</comment>
<gene>
    <name evidence="7" type="ORF">JDN41_03580</name>
</gene>
<dbReference type="Proteomes" id="UP000623250">
    <property type="component" value="Unassembled WGS sequence"/>
</dbReference>
<keyword evidence="8" id="KW-1185">Reference proteome</keyword>
<keyword evidence="3 6" id="KW-0812">Transmembrane</keyword>
<keyword evidence="4 6" id="KW-1133">Transmembrane helix</keyword>
<evidence type="ECO:0000256" key="4">
    <source>
        <dbReference type="ARBA" id="ARBA00022989"/>
    </source>
</evidence>
<dbReference type="EMBL" id="JAEMUK010000008">
    <property type="protein sequence ID" value="MBJ7542633.1"/>
    <property type="molecule type" value="Genomic_DNA"/>
</dbReference>
<feature type="transmembrane region" description="Helical" evidence="6">
    <location>
        <begin position="12"/>
        <end position="35"/>
    </location>
</feature>
<evidence type="ECO:0000256" key="5">
    <source>
        <dbReference type="ARBA" id="ARBA00023136"/>
    </source>
</evidence>
<evidence type="ECO:0000256" key="1">
    <source>
        <dbReference type="ARBA" id="ARBA00004651"/>
    </source>
</evidence>
<dbReference type="PANTHER" id="PTHR30086:SF20">
    <property type="entry name" value="ARGININE EXPORTER PROTEIN ARGO-RELATED"/>
    <property type="match status" value="1"/>
</dbReference>
<dbReference type="AlphaFoldDB" id="A0A8I1GDT8"/>
<accession>A0A8I1GDT8</accession>
<keyword evidence="2" id="KW-1003">Cell membrane</keyword>
<reference evidence="7 8" key="1">
    <citation type="submission" date="2020-12" db="EMBL/GenBank/DDBJ databases">
        <title>Revised draft genomes of Rhodomicrobium vannielii ATCC 17100 and Rhodomicrobium udaipurense JA643.</title>
        <authorList>
            <person name="Conners E.M."/>
            <person name="Davenport E.J."/>
            <person name="Bose A."/>
        </authorList>
    </citation>
    <scope>NUCLEOTIDE SEQUENCE [LARGE SCALE GENOMIC DNA]</scope>
    <source>
        <strain evidence="7 8">JA643</strain>
    </source>
</reference>
<dbReference type="GO" id="GO:0015171">
    <property type="term" value="F:amino acid transmembrane transporter activity"/>
    <property type="evidence" value="ECO:0007669"/>
    <property type="project" value="TreeGrafter"/>
</dbReference>
<evidence type="ECO:0000256" key="6">
    <source>
        <dbReference type="SAM" id="Phobius"/>
    </source>
</evidence>
<proteinExistence type="predicted"/>